<dbReference type="PANTHER" id="PTHR31286">
    <property type="entry name" value="GLYCINE-RICH CELL WALL STRUCTURAL PROTEIN 1.8-LIKE"/>
    <property type="match status" value="1"/>
</dbReference>
<dbReference type="Proteomes" id="UP001174677">
    <property type="component" value="Chromosome 7"/>
</dbReference>
<accession>A0ABQ9M9A3</accession>
<sequence length="127" mass="14897">MEANMATLVLSTDEDEVLKVDVDSEKIIKESYDLYLVVEGGPWAFNNHLLILHQLKEGEDPLKVLLHYKDFWIQIYDLLNGFMCEEVAMQLGDFIGTYMAYDPNNNIGLWRKYMRIQVRIDVRKPLK</sequence>
<proteinExistence type="predicted"/>
<evidence type="ECO:0008006" key="3">
    <source>
        <dbReference type="Google" id="ProtNLM"/>
    </source>
</evidence>
<evidence type="ECO:0000313" key="2">
    <source>
        <dbReference type="Proteomes" id="UP001174677"/>
    </source>
</evidence>
<protein>
    <recommendedName>
        <fullName evidence="3">DUF4283 domain-containing protein</fullName>
    </recommendedName>
</protein>
<comment type="caution">
    <text evidence="1">The sequence shown here is derived from an EMBL/GenBank/DDBJ whole genome shotgun (WGS) entry which is preliminary data.</text>
</comment>
<reference evidence="1" key="1">
    <citation type="journal article" date="2023" name="Plant Biotechnol. J.">
        <title>Chromosome-level wild Hevea brasiliensis genome provides new tools for genomic-assisted breeding and valuable loci to elevate rubber yield.</title>
        <authorList>
            <person name="Cheng H."/>
            <person name="Song X."/>
            <person name="Hu Y."/>
            <person name="Wu T."/>
            <person name="Yang Q."/>
            <person name="An Z."/>
            <person name="Feng S."/>
            <person name="Deng Z."/>
            <person name="Wu W."/>
            <person name="Zeng X."/>
            <person name="Tu M."/>
            <person name="Wang X."/>
            <person name="Huang H."/>
        </authorList>
    </citation>
    <scope>NUCLEOTIDE SEQUENCE</scope>
    <source>
        <strain evidence="1">MT/VB/25A 57/8</strain>
    </source>
</reference>
<gene>
    <name evidence="1" type="ORF">P3X46_012136</name>
</gene>
<dbReference type="PANTHER" id="PTHR31286:SF153">
    <property type="entry name" value="DUF4283 DOMAIN PROTEIN"/>
    <property type="match status" value="1"/>
</dbReference>
<dbReference type="EMBL" id="JARPOI010000007">
    <property type="protein sequence ID" value="KAJ9176867.1"/>
    <property type="molecule type" value="Genomic_DNA"/>
</dbReference>
<name>A0ABQ9M9A3_HEVBR</name>
<organism evidence="1 2">
    <name type="scientific">Hevea brasiliensis</name>
    <name type="common">Para rubber tree</name>
    <name type="synonym">Siphonia brasiliensis</name>
    <dbReference type="NCBI Taxonomy" id="3981"/>
    <lineage>
        <taxon>Eukaryota</taxon>
        <taxon>Viridiplantae</taxon>
        <taxon>Streptophyta</taxon>
        <taxon>Embryophyta</taxon>
        <taxon>Tracheophyta</taxon>
        <taxon>Spermatophyta</taxon>
        <taxon>Magnoliopsida</taxon>
        <taxon>eudicotyledons</taxon>
        <taxon>Gunneridae</taxon>
        <taxon>Pentapetalae</taxon>
        <taxon>rosids</taxon>
        <taxon>fabids</taxon>
        <taxon>Malpighiales</taxon>
        <taxon>Euphorbiaceae</taxon>
        <taxon>Crotonoideae</taxon>
        <taxon>Micrandreae</taxon>
        <taxon>Hevea</taxon>
    </lineage>
</organism>
<dbReference type="InterPro" id="IPR040256">
    <property type="entry name" value="At4g02000-like"/>
</dbReference>
<evidence type="ECO:0000313" key="1">
    <source>
        <dbReference type="EMBL" id="KAJ9176867.1"/>
    </source>
</evidence>
<keyword evidence="2" id="KW-1185">Reference proteome</keyword>